<evidence type="ECO:0000256" key="2">
    <source>
        <dbReference type="ARBA" id="ARBA00022617"/>
    </source>
</evidence>
<dbReference type="SUPFAM" id="SSF48264">
    <property type="entry name" value="Cytochrome P450"/>
    <property type="match status" value="1"/>
</dbReference>
<reference evidence="7 8" key="1">
    <citation type="journal article" date="2014" name="Agronomy (Basel)">
        <title>A Draft Genome Sequence for Ensete ventricosum, the Drought-Tolerant Tree Against Hunger.</title>
        <authorList>
            <person name="Harrison J."/>
            <person name="Moore K.A."/>
            <person name="Paszkiewicz K."/>
            <person name="Jones T."/>
            <person name="Grant M."/>
            <person name="Ambacheew D."/>
            <person name="Muzemil S."/>
            <person name="Studholme D.J."/>
        </authorList>
    </citation>
    <scope>NUCLEOTIDE SEQUENCE [LARGE SCALE GENOMIC DNA]</scope>
</reference>
<evidence type="ECO:0000256" key="1">
    <source>
        <dbReference type="ARBA" id="ARBA00010617"/>
    </source>
</evidence>
<dbReference type="InterPro" id="IPR036396">
    <property type="entry name" value="Cyt_P450_sf"/>
</dbReference>
<dbReference type="GO" id="GO:0004497">
    <property type="term" value="F:monooxygenase activity"/>
    <property type="evidence" value="ECO:0007669"/>
    <property type="project" value="InterPro"/>
</dbReference>
<evidence type="ECO:0000313" key="7">
    <source>
        <dbReference type="EMBL" id="RRT31786.1"/>
    </source>
</evidence>
<proteinExistence type="inferred from homology"/>
<evidence type="ECO:0000313" key="8">
    <source>
        <dbReference type="Proteomes" id="UP000287651"/>
    </source>
</evidence>
<dbReference type="Proteomes" id="UP000287651">
    <property type="component" value="Unassembled WGS sequence"/>
</dbReference>
<dbReference type="PANTHER" id="PTHR47944">
    <property type="entry name" value="CYTOCHROME P450 98A9"/>
    <property type="match status" value="1"/>
</dbReference>
<keyword evidence="3 6" id="KW-0479">Metal-binding</keyword>
<comment type="caution">
    <text evidence="7">The sequence shown here is derived from an EMBL/GenBank/DDBJ whole genome shotgun (WGS) entry which is preliminary data.</text>
</comment>
<keyword evidence="5 6" id="KW-0408">Iron</keyword>
<dbReference type="GO" id="GO:0044550">
    <property type="term" value="P:secondary metabolite biosynthetic process"/>
    <property type="evidence" value="ECO:0007669"/>
    <property type="project" value="UniProtKB-ARBA"/>
</dbReference>
<comment type="similarity">
    <text evidence="1">Belongs to the cytochrome P450 family.</text>
</comment>
<sequence length="156" mass="17711">MGHLRAAQAPQCLGECDGELDRVVDQERWVEEKEVHQLSYMEAIIKKTMRMHPVAPLLVPHLSNEHTTFDGYDVPTGTLVLFRPERFLNSPIDVKGHDFQLLSFRVGRRMCPGYSLSPQGDPAEPSQPAAWLQVVVPEHVLLDRVVVTIVAEWLDY</sequence>
<evidence type="ECO:0000256" key="6">
    <source>
        <dbReference type="PIRSR" id="PIRSR602401-1"/>
    </source>
</evidence>
<dbReference type="GO" id="GO:0020037">
    <property type="term" value="F:heme binding"/>
    <property type="evidence" value="ECO:0007669"/>
    <property type="project" value="InterPro"/>
</dbReference>
<dbReference type="GO" id="GO:0005506">
    <property type="term" value="F:iron ion binding"/>
    <property type="evidence" value="ECO:0007669"/>
    <property type="project" value="InterPro"/>
</dbReference>
<dbReference type="InterPro" id="IPR002401">
    <property type="entry name" value="Cyt_P450_E_grp-I"/>
</dbReference>
<accession>A0A426WWY5</accession>
<organism evidence="7 8">
    <name type="scientific">Ensete ventricosum</name>
    <name type="common">Abyssinian banana</name>
    <name type="synonym">Musa ensete</name>
    <dbReference type="NCBI Taxonomy" id="4639"/>
    <lineage>
        <taxon>Eukaryota</taxon>
        <taxon>Viridiplantae</taxon>
        <taxon>Streptophyta</taxon>
        <taxon>Embryophyta</taxon>
        <taxon>Tracheophyta</taxon>
        <taxon>Spermatophyta</taxon>
        <taxon>Magnoliopsida</taxon>
        <taxon>Liliopsida</taxon>
        <taxon>Zingiberales</taxon>
        <taxon>Musaceae</taxon>
        <taxon>Ensete</taxon>
    </lineage>
</organism>
<dbReference type="PANTHER" id="PTHR47944:SF4">
    <property type="entry name" value="OS09G0441700 PROTEIN"/>
    <property type="match status" value="1"/>
</dbReference>
<dbReference type="Pfam" id="PF00067">
    <property type="entry name" value="p450"/>
    <property type="match status" value="1"/>
</dbReference>
<dbReference type="PRINTS" id="PR00463">
    <property type="entry name" value="EP450I"/>
</dbReference>
<protein>
    <recommendedName>
        <fullName evidence="9">Cytochrome P450</fullName>
    </recommendedName>
</protein>
<comment type="cofactor">
    <cofactor evidence="6">
        <name>heme</name>
        <dbReference type="ChEBI" id="CHEBI:30413"/>
    </cofactor>
</comment>
<keyword evidence="2 6" id="KW-0349">Heme</keyword>
<evidence type="ECO:0000256" key="4">
    <source>
        <dbReference type="ARBA" id="ARBA00023002"/>
    </source>
</evidence>
<dbReference type="Gene3D" id="1.10.630.10">
    <property type="entry name" value="Cytochrome P450"/>
    <property type="match status" value="1"/>
</dbReference>
<dbReference type="InterPro" id="IPR001128">
    <property type="entry name" value="Cyt_P450"/>
</dbReference>
<gene>
    <name evidence="7" type="ORF">B296_00055203</name>
</gene>
<feature type="binding site" description="axial binding residue" evidence="6">
    <location>
        <position position="111"/>
    </location>
    <ligand>
        <name>heme</name>
        <dbReference type="ChEBI" id="CHEBI:30413"/>
    </ligand>
    <ligandPart>
        <name>Fe</name>
        <dbReference type="ChEBI" id="CHEBI:18248"/>
    </ligandPart>
</feature>
<evidence type="ECO:0008006" key="9">
    <source>
        <dbReference type="Google" id="ProtNLM"/>
    </source>
</evidence>
<name>A0A426WWY5_ENSVE</name>
<dbReference type="GO" id="GO:0016705">
    <property type="term" value="F:oxidoreductase activity, acting on paired donors, with incorporation or reduction of molecular oxygen"/>
    <property type="evidence" value="ECO:0007669"/>
    <property type="project" value="InterPro"/>
</dbReference>
<dbReference type="AlphaFoldDB" id="A0A426WWY5"/>
<dbReference type="EMBL" id="AMZH03035955">
    <property type="protein sequence ID" value="RRT31786.1"/>
    <property type="molecule type" value="Genomic_DNA"/>
</dbReference>
<keyword evidence="4" id="KW-0560">Oxidoreductase</keyword>
<evidence type="ECO:0000256" key="3">
    <source>
        <dbReference type="ARBA" id="ARBA00022723"/>
    </source>
</evidence>
<evidence type="ECO:0000256" key="5">
    <source>
        <dbReference type="ARBA" id="ARBA00023004"/>
    </source>
</evidence>